<feature type="coiled-coil region" evidence="1">
    <location>
        <begin position="733"/>
        <end position="767"/>
    </location>
</feature>
<evidence type="ECO:0000313" key="3">
    <source>
        <dbReference type="Proteomes" id="UP000215145"/>
    </source>
</evidence>
<keyword evidence="1" id="KW-0175">Coiled coil</keyword>
<protein>
    <submittedName>
        <fullName evidence="2">Uncharacterized protein</fullName>
    </submittedName>
</protein>
<sequence length="1468" mass="171837">MPVITRIRTVGLKFDEGKKIIPDNIWEPRGKNTIFLLENGGGKTSIIQTLMQTVLPNSSLAGRNIKDTYAKKSYGHIAVEWLLDGEKEKYLLTGFCFKNAETDKDKLDYFNYLFTYEKDSEVNIATLPFTTDKMVTRYTEFRKYLLSLDYPYVEIPDSNKKYKENLMLYGILPEEWESIRKINGDEGGVEGFFQKAKTTETLITKLLVPTMENTIFQTEEDKKEIIEAFKGYKENLLIIPEYQNDIEDFKMIKSLAEMVVSSVQQLENKRQIHNSELVKIERLRSTLQMHQVKSTEALQRMEDEKKRISQELQDWNWKKDSINIQTKRDEMQELQLEAERYEEEVKSYRQQLIVLEQKEKELQSFIHYAMYDKENQAVISYTQELEMMKKTQPELEETVRNKTEELQDAWSAILHQKTKARDEVSEKIGDIKIKYDNTIAELNRCQDDKGELQNEIGSLNEYVRNYESELERTKNICDSGALDSPPMLLENFVQRLGEIQAQIQECSDHLQTYEEELSACHSKEKELSLEESIIHTERNDNQTATQEYETKYAILADTLTKQGKIVFDLFAEKDEDLAWLDKEISTRGYQRDELKVGIEELRRKIRHLTENEYFVPHHTLLEIKNRLYRGGTLVTLGSEWLADQNVDEETKEQYLQNHPLLPYSFLIEEAQTATIVREMQRIKNNREMFEIPVIFQLKNKLSVNTSHEDVILASFQDGLMAFQALDGKLFTSREKIESMIRELKQELNRKEERLKQDQHELYFLEDTFRTAKDFYKTYDAFSARRFAQRESELTDRLGSIAYELSANTESIAALRKAQTAVQNKREEYRQEQQEVHFKTEHLKNFIDKYQEPDVNFKISALKATKFALEAITTKINEIEDELDGLREGNLQQLVLLQEKERTLDEHLKIGKEYQLDQEYGFEGEYSEEEFQEILITLDKARKELNEKNAGYETKQELLLKCIENRDKAKSAIEDTGLEFVWVQLNYRPVYQSEREELKKRMYDKRNEVSSFEVLLSDKKIAVAEIKGTINNMITTLDNEYGKVPYGDGAGELPLSIHEIQEAIKKNRENNKANEEYLEAENNVMKDIHSALERYQAQRELPTGNISRPIFNEQEWKTFGDTRVEAITVVSSAYLNSKNSLESQRYAVTKSCESYVKTLHETNNSKVSRFATEFNSVVILQEKLFDYHYIIEAFVKVFDALDAMENDLQSKLTELKKDKDNLVDIAHRRAVIIHENICEVSKHSKVELFGNTIQMVKIKWDPNPREVSLHNTNLFVEKIIYDLKRLKGEGKTDDEVNLYLEQQMNSMNLLKNVSPLENCYIEIFKPRKKTLLELGVEYFSWDEAASWSGGERYTSYMIMFMIIVTHIRKKLHGKESVWKTIVADNPFGAASSEHVVRPIIELALKNKIQLFCLTAIREEEIRSHFEAVISNRYYNRGGVEILKSESEYMELNNIYALMKSGPLTEKELF</sequence>
<name>A0A229NTV8_9BACL</name>
<evidence type="ECO:0000313" key="2">
    <source>
        <dbReference type="EMBL" id="OXM13298.1"/>
    </source>
</evidence>
<organism evidence="2 3">
    <name type="scientific">Paenibacillus herberti</name>
    <dbReference type="NCBI Taxonomy" id="1619309"/>
    <lineage>
        <taxon>Bacteria</taxon>
        <taxon>Bacillati</taxon>
        <taxon>Bacillota</taxon>
        <taxon>Bacilli</taxon>
        <taxon>Bacillales</taxon>
        <taxon>Paenibacillaceae</taxon>
        <taxon>Paenibacillus</taxon>
    </lineage>
</organism>
<dbReference type="OrthoDB" id="9815057at2"/>
<feature type="coiled-coil region" evidence="1">
    <location>
        <begin position="435"/>
        <end position="469"/>
    </location>
</feature>
<comment type="caution">
    <text evidence="2">The sequence shown here is derived from an EMBL/GenBank/DDBJ whole genome shotgun (WGS) entry which is preliminary data.</text>
</comment>
<feature type="coiled-coil region" evidence="1">
    <location>
        <begin position="861"/>
        <end position="888"/>
    </location>
</feature>
<gene>
    <name evidence="2" type="ORF">CGZ75_19700</name>
</gene>
<keyword evidence="3" id="KW-1185">Reference proteome</keyword>
<feature type="coiled-coil region" evidence="1">
    <location>
        <begin position="1059"/>
        <end position="1097"/>
    </location>
</feature>
<proteinExistence type="predicted"/>
<dbReference type="Proteomes" id="UP000215145">
    <property type="component" value="Unassembled WGS sequence"/>
</dbReference>
<accession>A0A229NTV8</accession>
<dbReference type="RefSeq" id="WP_089526009.1">
    <property type="nucleotide sequence ID" value="NZ_NMUQ01000003.1"/>
</dbReference>
<feature type="coiled-coil region" evidence="1">
    <location>
        <begin position="263"/>
        <end position="358"/>
    </location>
</feature>
<dbReference type="EMBL" id="NMUQ01000003">
    <property type="protein sequence ID" value="OXM13298.1"/>
    <property type="molecule type" value="Genomic_DNA"/>
</dbReference>
<reference evidence="2 3" key="1">
    <citation type="submission" date="2017-07" db="EMBL/GenBank/DDBJ databases">
        <title>Paenibacillus herberti R33 genome sequencing and assembly.</title>
        <authorList>
            <person name="Su W."/>
        </authorList>
    </citation>
    <scope>NUCLEOTIDE SEQUENCE [LARGE SCALE GENOMIC DNA]</scope>
    <source>
        <strain evidence="2 3">R33</strain>
    </source>
</reference>
<evidence type="ECO:0000256" key="1">
    <source>
        <dbReference type="SAM" id="Coils"/>
    </source>
</evidence>